<name>A0A1G6UBD8_9BACT</name>
<protein>
    <submittedName>
        <fullName evidence="1">Uncharacterized protein</fullName>
    </submittedName>
</protein>
<dbReference type="EMBL" id="FNAC01000027">
    <property type="protein sequence ID" value="SDD37885.1"/>
    <property type="molecule type" value="Genomic_DNA"/>
</dbReference>
<accession>A0A1G6UBD8</accession>
<keyword evidence="2" id="KW-1185">Reference proteome</keyword>
<evidence type="ECO:0000313" key="2">
    <source>
        <dbReference type="Proteomes" id="UP000199060"/>
    </source>
</evidence>
<proteinExistence type="predicted"/>
<dbReference type="AlphaFoldDB" id="A0A1G6UBD8"/>
<sequence>MLDNRRIIYAQDIMKFTGRSRSYAYKVLQKIRIAEGKEKHCLITIQEFADFQHIPVTEIEEVLFKKHHN</sequence>
<reference evidence="2" key="1">
    <citation type="submission" date="2016-10" db="EMBL/GenBank/DDBJ databases">
        <authorList>
            <person name="Varghese N."/>
            <person name="Submissions S."/>
        </authorList>
    </citation>
    <scope>NUCLEOTIDE SEQUENCE [LARGE SCALE GENOMIC DNA]</scope>
    <source>
        <strain evidence="2">DSM 23095</strain>
    </source>
</reference>
<gene>
    <name evidence="1" type="ORF">SAMN04488104_102715</name>
</gene>
<dbReference type="OrthoDB" id="711499at2"/>
<organism evidence="1 2">
    <name type="scientific">Algoriphagus faecimaris</name>
    <dbReference type="NCBI Taxonomy" id="686796"/>
    <lineage>
        <taxon>Bacteria</taxon>
        <taxon>Pseudomonadati</taxon>
        <taxon>Bacteroidota</taxon>
        <taxon>Cytophagia</taxon>
        <taxon>Cytophagales</taxon>
        <taxon>Cyclobacteriaceae</taxon>
        <taxon>Algoriphagus</taxon>
    </lineage>
</organism>
<dbReference type="Proteomes" id="UP000199060">
    <property type="component" value="Unassembled WGS sequence"/>
</dbReference>
<evidence type="ECO:0000313" key="1">
    <source>
        <dbReference type="EMBL" id="SDD37885.1"/>
    </source>
</evidence>